<name>A0A7T8KCX0_CALRO</name>
<evidence type="ECO:0000256" key="1">
    <source>
        <dbReference type="SAM" id="MobiDB-lite"/>
    </source>
</evidence>
<gene>
    <name evidence="2" type="ORF">FKW44_006117</name>
</gene>
<reference evidence="3" key="1">
    <citation type="submission" date="2021-01" db="EMBL/GenBank/DDBJ databases">
        <title>Caligus Genome Assembly.</title>
        <authorList>
            <person name="Gallardo-Escarate C."/>
        </authorList>
    </citation>
    <scope>NUCLEOTIDE SEQUENCE [LARGE SCALE GENOMIC DNA]</scope>
</reference>
<keyword evidence="3" id="KW-1185">Reference proteome</keyword>
<feature type="region of interest" description="Disordered" evidence="1">
    <location>
        <begin position="1"/>
        <end position="26"/>
    </location>
</feature>
<proteinExistence type="predicted"/>
<sequence length="56" mass="6462">MSGVKSVPIAQGGRKEREREGSPTCLKPRRECFHGIEKVVPSFRQRAKIEYTDFRL</sequence>
<dbReference type="EMBL" id="CP045893">
    <property type="protein sequence ID" value="QQP53590.1"/>
    <property type="molecule type" value="Genomic_DNA"/>
</dbReference>
<protein>
    <submittedName>
        <fullName evidence="2">Uncharacterized protein</fullName>
    </submittedName>
</protein>
<evidence type="ECO:0000313" key="3">
    <source>
        <dbReference type="Proteomes" id="UP000595437"/>
    </source>
</evidence>
<dbReference type="Proteomes" id="UP000595437">
    <property type="component" value="Chromosome 4"/>
</dbReference>
<evidence type="ECO:0000313" key="2">
    <source>
        <dbReference type="EMBL" id="QQP53590.1"/>
    </source>
</evidence>
<dbReference type="AlphaFoldDB" id="A0A7T8KCX0"/>
<organism evidence="2 3">
    <name type="scientific">Caligus rogercresseyi</name>
    <name type="common">Sea louse</name>
    <dbReference type="NCBI Taxonomy" id="217165"/>
    <lineage>
        <taxon>Eukaryota</taxon>
        <taxon>Metazoa</taxon>
        <taxon>Ecdysozoa</taxon>
        <taxon>Arthropoda</taxon>
        <taxon>Crustacea</taxon>
        <taxon>Multicrustacea</taxon>
        <taxon>Hexanauplia</taxon>
        <taxon>Copepoda</taxon>
        <taxon>Siphonostomatoida</taxon>
        <taxon>Caligidae</taxon>
        <taxon>Caligus</taxon>
    </lineage>
</organism>
<accession>A0A7T8KCX0</accession>